<comment type="caution">
    <text evidence="1">The sequence shown here is derived from an EMBL/GenBank/DDBJ whole genome shotgun (WGS) entry which is preliminary data.</text>
</comment>
<dbReference type="AlphaFoldDB" id="A0A1F7TMF9"/>
<evidence type="ECO:0000313" key="1">
    <source>
        <dbReference type="EMBL" id="OGL67176.1"/>
    </source>
</evidence>
<sequence length="285" mass="32276">MLASGVKKGARHMARLATLRKGDWDQFDRLLNGSDLTAEEVLKLLEHPDVLDDMLKAMRKHATFRTDLDDHNPFALTASELLTRLRLANKEEGWGLGEEVFDRLAKTAPEQPKGRLAFLSLRIRLGKGQEGVANTFEAHAERIEKEFGESAFYRWEHLRSDKDRLRLLAGNDTHKSVVEWVTIDLGANRKRKSIEAVRGKLSLADEGLAFAWLHPEYVKAIDYDENPGFFLAGYELNVPEHDGRSWYGVPCVYRNTNAGGVFLDAGRYGFDYREFLVPSLGSDVL</sequence>
<proteinExistence type="predicted"/>
<evidence type="ECO:0000313" key="2">
    <source>
        <dbReference type="Proteomes" id="UP000177885"/>
    </source>
</evidence>
<organism evidence="1 2">
    <name type="scientific">Candidatus Uhrbacteria bacterium RIFCSPHIGHO2_01_FULL_63_20</name>
    <dbReference type="NCBI Taxonomy" id="1802385"/>
    <lineage>
        <taxon>Bacteria</taxon>
        <taxon>Candidatus Uhriibacteriota</taxon>
    </lineage>
</organism>
<accession>A0A1F7TMF9</accession>
<dbReference type="Proteomes" id="UP000177885">
    <property type="component" value="Unassembled WGS sequence"/>
</dbReference>
<dbReference type="EMBL" id="MGDT01000003">
    <property type="protein sequence ID" value="OGL67176.1"/>
    <property type="molecule type" value="Genomic_DNA"/>
</dbReference>
<gene>
    <name evidence="1" type="ORF">A2856_03895</name>
</gene>
<protein>
    <submittedName>
        <fullName evidence="1">Uncharacterized protein</fullName>
    </submittedName>
</protein>
<dbReference type="STRING" id="1802385.A2856_03895"/>
<reference evidence="1 2" key="1">
    <citation type="journal article" date="2016" name="Nat. Commun.">
        <title>Thousands of microbial genomes shed light on interconnected biogeochemical processes in an aquifer system.</title>
        <authorList>
            <person name="Anantharaman K."/>
            <person name="Brown C.T."/>
            <person name="Hug L.A."/>
            <person name="Sharon I."/>
            <person name="Castelle C.J."/>
            <person name="Probst A.J."/>
            <person name="Thomas B.C."/>
            <person name="Singh A."/>
            <person name="Wilkins M.J."/>
            <person name="Karaoz U."/>
            <person name="Brodie E.L."/>
            <person name="Williams K.H."/>
            <person name="Hubbard S.S."/>
            <person name="Banfield J.F."/>
        </authorList>
    </citation>
    <scope>NUCLEOTIDE SEQUENCE [LARGE SCALE GENOMIC DNA]</scope>
</reference>
<name>A0A1F7TMF9_9BACT</name>